<sequence length="147" mass="16513">MAFMANLTDQQELFCKEYIIDLNATQAAKRAGYSEKTAQEQGSRLLSNVMVQERITKLKSDREKRLQIDADWVLKQAVKVHERCMQAEPVIIGGEPTGEYKFDSAGANKSLELVGKHVNVQAWKEKLEIEAAENMTPWGSIKAGVDE</sequence>
<dbReference type="Gene3D" id="1.10.10.1400">
    <property type="entry name" value="Terminase, small subunit, N-terminal DNA-binding domain, HTH motif"/>
    <property type="match status" value="1"/>
</dbReference>
<dbReference type="InterPro" id="IPR005335">
    <property type="entry name" value="Terminase_ssu"/>
</dbReference>
<protein>
    <submittedName>
        <fullName evidence="3">Terminase small subunit</fullName>
    </submittedName>
</protein>
<evidence type="ECO:0000313" key="3">
    <source>
        <dbReference type="EMBL" id="QGF21013.1"/>
    </source>
</evidence>
<dbReference type="PANTHER" id="PTHR41328">
    <property type="entry name" value="TERMINASE SMALL SUBUNIT-RELATED"/>
    <property type="match status" value="1"/>
</dbReference>
<reference evidence="3 4" key="1">
    <citation type="journal article" date="2020" name="Sci. Rep.">
        <title>A novel vibriophage exhibits inhibitory activity against host protein synthesis machinery.</title>
        <authorList>
            <person name="Thammatinna K."/>
            <person name="Egan M.E."/>
            <person name="Htoo H.H."/>
            <person name="Khanna K."/>
            <person name="Sugie J."/>
            <person name="Nideffer J.F."/>
            <person name="Villa E."/>
            <person name="Tassanakajon A."/>
            <person name="Pogliano J."/>
            <person name="Nonejuie P."/>
            <person name="Chaikeeratisak V."/>
        </authorList>
    </citation>
    <scope>NUCLEOTIDE SEQUENCE [LARGE SCALE GENOMIC DNA]</scope>
</reference>
<dbReference type="Proteomes" id="UP000500903">
    <property type="component" value="Segment"/>
</dbReference>
<accession>A0A6B7SGH9</accession>
<keyword evidence="4" id="KW-1185">Reference proteome</keyword>
<dbReference type="InterPro" id="IPR038713">
    <property type="entry name" value="Terminase_Gp1_N_sf"/>
</dbReference>
<dbReference type="GeneID" id="77925254"/>
<keyword evidence="2" id="KW-0231">Viral genome packaging</keyword>
<keyword evidence="1" id="KW-1188">Viral release from host cell</keyword>
<dbReference type="InterPro" id="IPR052404">
    <property type="entry name" value="SPP1-like_terminase"/>
</dbReference>
<dbReference type="PANTHER" id="PTHR41328:SF2">
    <property type="entry name" value="TERMINASE SMALL SUBUNIT"/>
    <property type="match status" value="1"/>
</dbReference>
<evidence type="ECO:0000313" key="4">
    <source>
        <dbReference type="Proteomes" id="UP000500903"/>
    </source>
</evidence>
<evidence type="ECO:0000256" key="2">
    <source>
        <dbReference type="ARBA" id="ARBA00023219"/>
    </source>
</evidence>
<name>A0A6B7SGH9_9CAUD</name>
<dbReference type="Pfam" id="PF03592">
    <property type="entry name" value="Terminase_2"/>
    <property type="match status" value="1"/>
</dbReference>
<dbReference type="KEGG" id="vg:77925254"/>
<dbReference type="EMBL" id="MN512538">
    <property type="protein sequence ID" value="QGF21013.1"/>
    <property type="molecule type" value="Genomic_DNA"/>
</dbReference>
<proteinExistence type="predicted"/>
<organism evidence="3 4">
    <name type="scientific">Vibrio phage Seahorse</name>
    <dbReference type="NCBI Taxonomy" id="2662136"/>
    <lineage>
        <taxon>Viruses</taxon>
        <taxon>Duplodnaviria</taxon>
        <taxon>Heunggongvirae</taxon>
        <taxon>Uroviricota</taxon>
        <taxon>Caudoviricetes</taxon>
        <taxon>Seahorsevirus</taxon>
        <taxon>Seahorsevirus seahorse</taxon>
    </lineage>
</organism>
<evidence type="ECO:0000256" key="1">
    <source>
        <dbReference type="ARBA" id="ARBA00022612"/>
    </source>
</evidence>
<dbReference type="GO" id="GO:0051276">
    <property type="term" value="P:chromosome organization"/>
    <property type="evidence" value="ECO:0007669"/>
    <property type="project" value="InterPro"/>
</dbReference>
<dbReference type="RefSeq" id="YP_010649694.1">
    <property type="nucleotide sequence ID" value="NC_070772.1"/>
</dbReference>